<feature type="transmembrane region" description="Helical" evidence="7">
    <location>
        <begin position="184"/>
        <end position="201"/>
    </location>
</feature>
<evidence type="ECO:0000256" key="6">
    <source>
        <dbReference type="ARBA" id="ARBA00023136"/>
    </source>
</evidence>
<organism evidence="9 10">
    <name type="scientific">Actinoplanes lutulentus</name>
    <dbReference type="NCBI Taxonomy" id="1287878"/>
    <lineage>
        <taxon>Bacteria</taxon>
        <taxon>Bacillati</taxon>
        <taxon>Actinomycetota</taxon>
        <taxon>Actinomycetes</taxon>
        <taxon>Micromonosporales</taxon>
        <taxon>Micromonosporaceae</taxon>
        <taxon>Actinoplanes</taxon>
    </lineage>
</organism>
<keyword evidence="4 7" id="KW-0812">Transmembrane</keyword>
<name>A0A327Z6X8_9ACTN</name>
<accession>A0A327Z6X8</accession>
<dbReference type="PANTHER" id="PTHR43077">
    <property type="entry name" value="TRANSPORT PERMEASE YVFS-RELATED"/>
    <property type="match status" value="1"/>
</dbReference>
<keyword evidence="5 7" id="KW-1133">Transmembrane helix</keyword>
<protein>
    <submittedName>
        <fullName evidence="9">Uncharacterized protein DUF3533</fullName>
    </submittedName>
</protein>
<keyword evidence="10" id="KW-1185">Reference proteome</keyword>
<evidence type="ECO:0000256" key="7">
    <source>
        <dbReference type="SAM" id="Phobius"/>
    </source>
</evidence>
<feature type="domain" description="ABC-2 type transporter transmembrane" evidence="8">
    <location>
        <begin position="23"/>
        <end position="376"/>
    </location>
</feature>
<comment type="subcellular location">
    <subcellularLocation>
        <location evidence="1">Cell membrane</location>
        <topology evidence="1">Multi-pass membrane protein</topology>
    </subcellularLocation>
</comment>
<evidence type="ECO:0000256" key="3">
    <source>
        <dbReference type="ARBA" id="ARBA00022475"/>
    </source>
</evidence>
<feature type="transmembrane region" description="Helical" evidence="7">
    <location>
        <begin position="270"/>
        <end position="290"/>
    </location>
</feature>
<proteinExistence type="inferred from homology"/>
<evidence type="ECO:0000313" key="10">
    <source>
        <dbReference type="Proteomes" id="UP000249341"/>
    </source>
</evidence>
<dbReference type="InterPro" id="IPR013525">
    <property type="entry name" value="ABC2_TM"/>
</dbReference>
<comment type="similarity">
    <text evidence="2">Belongs to the ABC-2 integral membrane protein family.</text>
</comment>
<feature type="transmembrane region" description="Helical" evidence="7">
    <location>
        <begin position="357"/>
        <end position="379"/>
    </location>
</feature>
<comment type="caution">
    <text evidence="9">The sequence shown here is derived from an EMBL/GenBank/DDBJ whole genome shotgun (WGS) entry which is preliminary data.</text>
</comment>
<dbReference type="Proteomes" id="UP000249341">
    <property type="component" value="Unassembled WGS sequence"/>
</dbReference>
<dbReference type="GO" id="GO:0140359">
    <property type="term" value="F:ABC-type transporter activity"/>
    <property type="evidence" value="ECO:0007669"/>
    <property type="project" value="InterPro"/>
</dbReference>
<dbReference type="GO" id="GO:0005886">
    <property type="term" value="C:plasma membrane"/>
    <property type="evidence" value="ECO:0007669"/>
    <property type="project" value="UniProtKB-SubCell"/>
</dbReference>
<dbReference type="PANTHER" id="PTHR43077:SF8">
    <property type="entry name" value="DOXORUBICIN RESISTANCE ABC TRANSPORTER PERMEASE PROTEIN DRRB"/>
    <property type="match status" value="1"/>
</dbReference>
<feature type="transmembrane region" description="Helical" evidence="7">
    <location>
        <begin position="238"/>
        <end position="264"/>
    </location>
</feature>
<dbReference type="Pfam" id="PF12698">
    <property type="entry name" value="ABC2_membrane_3"/>
    <property type="match status" value="1"/>
</dbReference>
<feature type="transmembrane region" description="Helical" evidence="7">
    <location>
        <begin position="297"/>
        <end position="315"/>
    </location>
</feature>
<dbReference type="InterPro" id="IPR051328">
    <property type="entry name" value="T7SS_ABC-Transporter"/>
</dbReference>
<reference evidence="9 10" key="1">
    <citation type="submission" date="2018-06" db="EMBL/GenBank/DDBJ databases">
        <title>Genomic Encyclopedia of Type Strains, Phase III (KMG-III): the genomes of soil and plant-associated and newly described type strains.</title>
        <authorList>
            <person name="Whitman W."/>
        </authorList>
    </citation>
    <scope>NUCLEOTIDE SEQUENCE [LARGE SCALE GENOMIC DNA]</scope>
    <source>
        <strain evidence="9 10">CGMCC 4.7090</strain>
    </source>
</reference>
<gene>
    <name evidence="9" type="ORF">B0I29_116103</name>
</gene>
<evidence type="ECO:0000256" key="2">
    <source>
        <dbReference type="ARBA" id="ARBA00007783"/>
    </source>
</evidence>
<evidence type="ECO:0000256" key="1">
    <source>
        <dbReference type="ARBA" id="ARBA00004651"/>
    </source>
</evidence>
<evidence type="ECO:0000259" key="8">
    <source>
        <dbReference type="Pfam" id="PF12698"/>
    </source>
</evidence>
<keyword evidence="3" id="KW-1003">Cell membrane</keyword>
<dbReference type="EMBL" id="QLMJ01000016">
    <property type="protein sequence ID" value="RAK30444.1"/>
    <property type="molecule type" value="Genomic_DNA"/>
</dbReference>
<keyword evidence="6 7" id="KW-0472">Membrane</keyword>
<dbReference type="AlphaFoldDB" id="A0A327Z6X8"/>
<sequence>MIVLLSIALPACYLSGIADPQGHLRKLPVALVLATQEPGGPAGAAEALADGIRAGADPDKLDMTTMSATEMSTRFADDDIYGAVVIPADFERSLSTLTGDAAIVRPVVTVRTNAGDGSLAAGLVSGNLGPVLAAAQRALGDQLRAAAGTALTPAQSLVLREPFTVSTVPHEVLPARSGYGLTPFYLALVAILIGFIGASTIHPSLDAAIGFTPSELGPLTSRRPYQWAGRVTTLLAKFAVLAGVAPLAAALLQLVATTAIGVPVSHPVELWLLLTATIVAVGIGALSVFAAFGSPGALLNTFFFVALSLASGPTVPVEALPGWLRSLTTVTAMHPVLDGVRAILFFDARGAAGLGHAWIRLGIGAVAGAALGLLAAWLYDRNPRLTRHPVTATPAPVLVPQP</sequence>
<evidence type="ECO:0000256" key="4">
    <source>
        <dbReference type="ARBA" id="ARBA00022692"/>
    </source>
</evidence>
<evidence type="ECO:0000256" key="5">
    <source>
        <dbReference type="ARBA" id="ARBA00022989"/>
    </source>
</evidence>
<evidence type="ECO:0000313" key="9">
    <source>
        <dbReference type="EMBL" id="RAK30444.1"/>
    </source>
</evidence>